<dbReference type="RefSeq" id="WP_192009909.1">
    <property type="nucleotide sequence ID" value="NZ_JACYTQ010000003.1"/>
</dbReference>
<organism evidence="6 7">
    <name type="scientific">Echinicola arenosa</name>
    <dbReference type="NCBI Taxonomy" id="2774144"/>
    <lineage>
        <taxon>Bacteria</taxon>
        <taxon>Pseudomonadati</taxon>
        <taxon>Bacteroidota</taxon>
        <taxon>Cytophagia</taxon>
        <taxon>Cytophagales</taxon>
        <taxon>Cyclobacteriaceae</taxon>
        <taxon>Echinicola</taxon>
    </lineage>
</organism>
<dbReference type="Pfam" id="PF02146">
    <property type="entry name" value="SIR2"/>
    <property type="match status" value="1"/>
</dbReference>
<evidence type="ECO:0000256" key="3">
    <source>
        <dbReference type="HAMAP-Rule" id="MF_01121"/>
    </source>
</evidence>
<comment type="caution">
    <text evidence="3 4">Lacks conserved residue(s) required for the propagation of feature annotation.</text>
</comment>
<dbReference type="InterPro" id="IPR026590">
    <property type="entry name" value="Ssirtuin_cat_dom"/>
</dbReference>
<evidence type="ECO:0000256" key="1">
    <source>
        <dbReference type="ARBA" id="ARBA00022679"/>
    </source>
</evidence>
<evidence type="ECO:0000256" key="2">
    <source>
        <dbReference type="ARBA" id="ARBA00023027"/>
    </source>
</evidence>
<comment type="caution">
    <text evidence="6">The sequence shown here is derived from an EMBL/GenBank/DDBJ whole genome shotgun (WGS) entry which is preliminary data.</text>
</comment>
<feature type="binding site" evidence="3">
    <location>
        <position position="54"/>
    </location>
    <ligand>
        <name>substrate</name>
    </ligand>
</feature>
<proteinExistence type="inferred from homology"/>
<dbReference type="EC" id="2.3.1.286" evidence="3"/>
<keyword evidence="2 3" id="KW-0520">NAD</keyword>
<feature type="binding site" evidence="3">
    <location>
        <position position="57"/>
    </location>
    <ligand>
        <name>substrate</name>
    </ligand>
</feature>
<comment type="catalytic activity">
    <reaction evidence="3">
        <text>N(6)-succinyl-L-lysyl-[protein] + NAD(+) + H2O = 2''-O-succinyl-ADP-D-ribose + nicotinamide + L-lysyl-[protein]</text>
        <dbReference type="Rhea" id="RHEA:47668"/>
        <dbReference type="Rhea" id="RHEA-COMP:9752"/>
        <dbReference type="Rhea" id="RHEA-COMP:11877"/>
        <dbReference type="ChEBI" id="CHEBI:15377"/>
        <dbReference type="ChEBI" id="CHEBI:17154"/>
        <dbReference type="ChEBI" id="CHEBI:29969"/>
        <dbReference type="ChEBI" id="CHEBI:57540"/>
        <dbReference type="ChEBI" id="CHEBI:87830"/>
        <dbReference type="ChEBI" id="CHEBI:87832"/>
    </reaction>
</comment>
<reference evidence="6 7" key="1">
    <citation type="submission" date="2020-09" db="EMBL/GenBank/DDBJ databases">
        <title>Echinicola sp. CAU 1574 isolated from sand of Sido Beach.</title>
        <authorList>
            <person name="Kim W."/>
        </authorList>
    </citation>
    <scope>NUCLEOTIDE SEQUENCE [LARGE SCALE GENOMIC DNA]</scope>
    <source>
        <strain evidence="6 7">CAU 1574</strain>
    </source>
</reference>
<dbReference type="Proteomes" id="UP000647133">
    <property type="component" value="Unassembled WGS sequence"/>
</dbReference>
<dbReference type="InterPro" id="IPR029035">
    <property type="entry name" value="DHS-like_NAD/FAD-binding_dom"/>
</dbReference>
<dbReference type="PROSITE" id="PS50305">
    <property type="entry name" value="SIRTUIN"/>
    <property type="match status" value="1"/>
</dbReference>
<accession>A0ABR9AJL2</accession>
<evidence type="ECO:0000256" key="4">
    <source>
        <dbReference type="PROSITE-ProRule" id="PRU00236"/>
    </source>
</evidence>
<feature type="binding site" evidence="3">
    <location>
        <position position="215"/>
    </location>
    <ligand>
        <name>NAD(+)</name>
        <dbReference type="ChEBI" id="CHEBI:57540"/>
    </ligand>
</feature>
<dbReference type="PANTHER" id="PTHR11085">
    <property type="entry name" value="NAD-DEPENDENT PROTEIN DEACYLASE SIRTUIN-5, MITOCHONDRIAL-RELATED"/>
    <property type="match status" value="1"/>
</dbReference>
<dbReference type="CDD" id="cd01412">
    <property type="entry name" value="SIRT5_Af1_CobB"/>
    <property type="match status" value="1"/>
</dbReference>
<gene>
    <name evidence="3" type="primary">cobB</name>
    <name evidence="6" type="ORF">IFO69_09685</name>
</gene>
<keyword evidence="1" id="KW-0808">Transferase</keyword>
<dbReference type="InterPro" id="IPR003000">
    <property type="entry name" value="Sirtuin"/>
</dbReference>
<dbReference type="HAMAP" id="MF_01121">
    <property type="entry name" value="Sirtuin_ClassIII"/>
    <property type="match status" value="1"/>
</dbReference>
<name>A0ABR9AJL2_9BACT</name>
<comment type="function">
    <text evidence="3">NAD-dependent lysine deacetylase and desuccinylase that specifically removes acetyl and succinyl groups on target proteins. Modulates the activities of several proteins which are inactive in their acylated form.</text>
</comment>
<dbReference type="EMBL" id="JACYTQ010000003">
    <property type="protein sequence ID" value="MBD8489015.1"/>
    <property type="molecule type" value="Genomic_DNA"/>
</dbReference>
<dbReference type="Gene3D" id="3.30.1600.10">
    <property type="entry name" value="SIR2/SIRT2 'Small Domain"/>
    <property type="match status" value="1"/>
</dbReference>
<comment type="subcellular location">
    <subcellularLocation>
        <location evidence="3">Cytoplasm</location>
    </subcellularLocation>
</comment>
<comment type="similarity">
    <text evidence="3">Belongs to the sirtuin family. Class III subfamily.</text>
</comment>
<keyword evidence="7" id="KW-1185">Reference proteome</keyword>
<dbReference type="InterPro" id="IPR050134">
    <property type="entry name" value="NAD-dep_sirtuin_deacylases"/>
</dbReference>
<evidence type="ECO:0000313" key="7">
    <source>
        <dbReference type="Proteomes" id="UP000647133"/>
    </source>
</evidence>
<feature type="active site" description="Proton acceptor" evidence="3">
    <location>
        <position position="105"/>
    </location>
</feature>
<dbReference type="Gene3D" id="3.40.50.1220">
    <property type="entry name" value="TPP-binding domain"/>
    <property type="match status" value="1"/>
</dbReference>
<comment type="catalytic activity">
    <reaction evidence="3">
        <text>N(6)-acetyl-L-lysyl-[protein] + NAD(+) + H2O = 2''-O-acetyl-ADP-D-ribose + nicotinamide + L-lysyl-[protein]</text>
        <dbReference type="Rhea" id="RHEA:43636"/>
        <dbReference type="Rhea" id="RHEA-COMP:9752"/>
        <dbReference type="Rhea" id="RHEA-COMP:10731"/>
        <dbReference type="ChEBI" id="CHEBI:15377"/>
        <dbReference type="ChEBI" id="CHEBI:17154"/>
        <dbReference type="ChEBI" id="CHEBI:29969"/>
        <dbReference type="ChEBI" id="CHEBI:57540"/>
        <dbReference type="ChEBI" id="CHEBI:61930"/>
        <dbReference type="ChEBI" id="CHEBI:83767"/>
        <dbReference type="EC" id="2.3.1.286"/>
    </reaction>
</comment>
<comment type="domain">
    <text evidence="3">2 residues (Tyr-54 and Arg-57) present in a large hydrophobic pocket are probably involved in substrate specificity. They are important for desuccinylation activity, but dispensable for deacetylation activity.</text>
</comment>
<protein>
    <recommendedName>
        <fullName evidence="3">NAD-dependent protein deacylase</fullName>
        <ecNumber evidence="3">2.3.1.286</ecNumber>
    </recommendedName>
    <alternativeName>
        <fullName evidence="3">Regulatory protein SIR2 homolog</fullName>
    </alternativeName>
</protein>
<evidence type="ECO:0000313" key="6">
    <source>
        <dbReference type="EMBL" id="MBD8489015.1"/>
    </source>
</evidence>
<feature type="domain" description="Deacetylase sirtuin-type" evidence="5">
    <location>
        <begin position="1"/>
        <end position="227"/>
    </location>
</feature>
<dbReference type="PANTHER" id="PTHR11085:SF4">
    <property type="entry name" value="NAD-DEPENDENT PROTEIN DEACYLASE"/>
    <property type="match status" value="1"/>
</dbReference>
<dbReference type="InterPro" id="IPR027546">
    <property type="entry name" value="Sirtuin_class_III"/>
</dbReference>
<feature type="binding site" evidence="3">
    <location>
        <begin position="87"/>
        <end position="90"/>
    </location>
    <ligand>
        <name>NAD(+)</name>
        <dbReference type="ChEBI" id="CHEBI:57540"/>
    </ligand>
</feature>
<feature type="binding site" evidence="3">
    <location>
        <begin position="10"/>
        <end position="29"/>
    </location>
    <ligand>
        <name>NAD(+)</name>
        <dbReference type="ChEBI" id="CHEBI:57540"/>
    </ligand>
</feature>
<feature type="binding site" evidence="3">
    <location>
        <begin position="171"/>
        <end position="173"/>
    </location>
    <ligand>
        <name>NAD(+)</name>
        <dbReference type="ChEBI" id="CHEBI:57540"/>
    </ligand>
</feature>
<evidence type="ECO:0000259" key="5">
    <source>
        <dbReference type="PROSITE" id="PS50305"/>
    </source>
</evidence>
<dbReference type="InterPro" id="IPR026591">
    <property type="entry name" value="Sirtuin_cat_small_dom_sf"/>
</dbReference>
<dbReference type="SUPFAM" id="SSF52467">
    <property type="entry name" value="DHS-like NAD/FAD-binding domain"/>
    <property type="match status" value="1"/>
</dbReference>
<keyword evidence="3" id="KW-0963">Cytoplasm</keyword>
<sequence length="227" mass="25379">MKKKIVILTGAGISAESGIKTFRDNNGLWEGHDVMEVASPQGWHKNRALVLDFYNQRRKQALEVAPNAAHYGLAQLEKDYEVTIVTQNVDNLHERAGSNHVIHLHGELFKSQSTLDPSLIYDMKHWEIKEGDKCEKGSQLRPFIVWFGEMVPMMEPAIEATQEADIFAVIGTSMLVYPAASLIQYASSSIPKFIIDVKIPEIGFVDNLTAIEDQASSGVQKMIQLLQ</sequence>